<dbReference type="EMBL" id="JBDJPC010000004">
    <property type="protein sequence ID" value="KAL1505681.1"/>
    <property type="molecule type" value="Genomic_DNA"/>
</dbReference>
<proteinExistence type="predicted"/>
<feature type="signal peptide" evidence="1">
    <location>
        <begin position="1"/>
        <end position="18"/>
    </location>
</feature>
<accession>A0ABD1EXX0</accession>
<evidence type="ECO:0000256" key="1">
    <source>
        <dbReference type="SAM" id="SignalP"/>
    </source>
</evidence>
<reference evidence="2 3" key="1">
    <citation type="submission" date="2024-05" db="EMBL/GenBank/DDBJ databases">
        <title>Genetic variation in Jamaican populations of the coffee berry borer (Hypothenemus hampei).</title>
        <authorList>
            <person name="Errbii M."/>
            <person name="Myrie A."/>
        </authorList>
    </citation>
    <scope>NUCLEOTIDE SEQUENCE [LARGE SCALE GENOMIC DNA]</scope>
    <source>
        <strain evidence="2">JA-Hopewell-2020-01-JO</strain>
        <tissue evidence="2">Whole body</tissue>
    </source>
</reference>
<keyword evidence="1" id="KW-0732">Signal</keyword>
<keyword evidence="3" id="KW-1185">Reference proteome</keyword>
<dbReference type="Proteomes" id="UP001566132">
    <property type="component" value="Unassembled WGS sequence"/>
</dbReference>
<comment type="caution">
    <text evidence="2">The sequence shown here is derived from an EMBL/GenBank/DDBJ whole genome shotgun (WGS) entry which is preliminary data.</text>
</comment>
<organism evidence="2 3">
    <name type="scientific">Hypothenemus hampei</name>
    <name type="common">Coffee berry borer</name>
    <dbReference type="NCBI Taxonomy" id="57062"/>
    <lineage>
        <taxon>Eukaryota</taxon>
        <taxon>Metazoa</taxon>
        <taxon>Ecdysozoa</taxon>
        <taxon>Arthropoda</taxon>
        <taxon>Hexapoda</taxon>
        <taxon>Insecta</taxon>
        <taxon>Pterygota</taxon>
        <taxon>Neoptera</taxon>
        <taxon>Endopterygota</taxon>
        <taxon>Coleoptera</taxon>
        <taxon>Polyphaga</taxon>
        <taxon>Cucujiformia</taxon>
        <taxon>Curculionidae</taxon>
        <taxon>Scolytinae</taxon>
        <taxon>Hypothenemus</taxon>
    </lineage>
</organism>
<feature type="chain" id="PRO_5044804671" evidence="1">
    <location>
        <begin position="19"/>
        <end position="155"/>
    </location>
</feature>
<name>A0ABD1EXX0_HYPHA</name>
<evidence type="ECO:0000313" key="2">
    <source>
        <dbReference type="EMBL" id="KAL1505681.1"/>
    </source>
</evidence>
<evidence type="ECO:0000313" key="3">
    <source>
        <dbReference type="Proteomes" id="UP001566132"/>
    </source>
</evidence>
<protein>
    <submittedName>
        <fullName evidence="2">Uncharacterized protein</fullName>
    </submittedName>
</protein>
<gene>
    <name evidence="2" type="ORF">ABEB36_005187</name>
</gene>
<dbReference type="AlphaFoldDB" id="A0ABD1EXX0"/>
<sequence length="155" mass="17199">MLVLFVGYLLAAGNLPIAEQPLTKNHSNPTSDWQDMDCQSLINFQSGALILSTNIQTVCPRIANIADTNDTIVDIWTQANRILSFLLNKCLLSDIQDLHQLQGNGNAALTLEDCLKRRGLRALDRALSRDTIAITDNIVLVKRENVTNADNKIDR</sequence>